<dbReference type="STRING" id="39950.BCB69_02420"/>
<dbReference type="Gene3D" id="3.40.605.10">
    <property type="entry name" value="Aldehyde Dehydrogenase, Chain A, domain 1"/>
    <property type="match status" value="1"/>
</dbReference>
<proteinExistence type="inferred from homology"/>
<dbReference type="SUPFAM" id="SSF53720">
    <property type="entry name" value="ALDH-like"/>
    <property type="match status" value="1"/>
</dbReference>
<dbReference type="KEGG" id="dpn:BCB69_02420"/>
<evidence type="ECO:0000313" key="9">
    <source>
        <dbReference type="EMBL" id="AOH38927.1"/>
    </source>
</evidence>
<dbReference type="InterPro" id="IPR012134">
    <property type="entry name" value="Glu-5-SA_DH"/>
</dbReference>
<comment type="subcellular location">
    <subcellularLocation>
        <location evidence="7">Cytoplasm</location>
    </subcellularLocation>
</comment>
<dbReference type="InterPro" id="IPR015590">
    <property type="entry name" value="Aldehyde_DH_dom"/>
</dbReference>
<dbReference type="NCBIfam" id="NF001221">
    <property type="entry name" value="PRK00197.1"/>
    <property type="match status" value="1"/>
</dbReference>
<name>A0A1B3WD80_9FIRM</name>
<dbReference type="InterPro" id="IPR000965">
    <property type="entry name" value="GPR_dom"/>
</dbReference>
<reference evidence="10" key="1">
    <citation type="submission" date="2016-08" db="EMBL/GenBank/DDBJ databases">
        <authorList>
            <person name="Holder M.E."/>
            <person name="Ajami N.J."/>
            <person name="Petrosino J.F."/>
        </authorList>
    </citation>
    <scope>NUCLEOTIDE SEQUENCE [LARGE SCALE GENOMIC DNA]</scope>
    <source>
        <strain evidence="10">F0677</strain>
    </source>
</reference>
<feature type="domain" description="Aldehyde dehydrogenase" evidence="8">
    <location>
        <begin position="35"/>
        <end position="285"/>
    </location>
</feature>
<dbReference type="InterPro" id="IPR020593">
    <property type="entry name" value="G-glutamylP_reductase_CS"/>
</dbReference>
<dbReference type="EC" id="1.2.1.41" evidence="7"/>
<comment type="function">
    <text evidence="7">Catalyzes the NADPH-dependent reduction of L-glutamate 5-phosphate into L-glutamate 5-semialdehyde and phosphate. The product spontaneously undergoes cyclization to form 1-pyrroline-5-carboxylate.</text>
</comment>
<comment type="catalytic activity">
    <reaction evidence="6 7">
        <text>L-glutamate 5-semialdehyde + phosphate + NADP(+) = L-glutamyl 5-phosphate + NADPH + H(+)</text>
        <dbReference type="Rhea" id="RHEA:19541"/>
        <dbReference type="ChEBI" id="CHEBI:15378"/>
        <dbReference type="ChEBI" id="CHEBI:43474"/>
        <dbReference type="ChEBI" id="CHEBI:57783"/>
        <dbReference type="ChEBI" id="CHEBI:58066"/>
        <dbReference type="ChEBI" id="CHEBI:58274"/>
        <dbReference type="ChEBI" id="CHEBI:58349"/>
        <dbReference type="EC" id="1.2.1.41"/>
    </reaction>
</comment>
<keyword evidence="2 7" id="KW-0028">Amino-acid biosynthesis</keyword>
<evidence type="ECO:0000256" key="1">
    <source>
        <dbReference type="ARBA" id="ARBA00004985"/>
    </source>
</evidence>
<dbReference type="EMBL" id="CP017037">
    <property type="protein sequence ID" value="AOH38927.1"/>
    <property type="molecule type" value="Genomic_DNA"/>
</dbReference>
<dbReference type="UniPathway" id="UPA00098">
    <property type="reaction ID" value="UER00360"/>
</dbReference>
<dbReference type="GO" id="GO:0004350">
    <property type="term" value="F:glutamate-5-semialdehyde dehydrogenase activity"/>
    <property type="evidence" value="ECO:0007669"/>
    <property type="project" value="UniProtKB-UniRule"/>
</dbReference>
<accession>A0A1B3WD80</accession>
<evidence type="ECO:0000256" key="4">
    <source>
        <dbReference type="ARBA" id="ARBA00022857"/>
    </source>
</evidence>
<dbReference type="InterPro" id="IPR016161">
    <property type="entry name" value="Ald_DH/histidinol_DH"/>
</dbReference>
<dbReference type="RefSeq" id="WP_069176915.1">
    <property type="nucleotide sequence ID" value="NZ_CP017037.1"/>
</dbReference>
<dbReference type="PROSITE" id="PS01223">
    <property type="entry name" value="PROA"/>
    <property type="match status" value="1"/>
</dbReference>
<dbReference type="Pfam" id="PF00171">
    <property type="entry name" value="Aldedh"/>
    <property type="match status" value="1"/>
</dbReference>
<evidence type="ECO:0000256" key="6">
    <source>
        <dbReference type="ARBA" id="ARBA00049024"/>
    </source>
</evidence>
<dbReference type="Proteomes" id="UP000094757">
    <property type="component" value="Chromosome"/>
</dbReference>
<evidence type="ECO:0000256" key="5">
    <source>
        <dbReference type="ARBA" id="ARBA00023002"/>
    </source>
</evidence>
<dbReference type="FunFam" id="3.40.309.10:FF:000006">
    <property type="entry name" value="Gamma-glutamyl phosphate reductase"/>
    <property type="match status" value="1"/>
</dbReference>
<dbReference type="Gene3D" id="3.40.309.10">
    <property type="entry name" value="Aldehyde Dehydrogenase, Chain A, domain 2"/>
    <property type="match status" value="1"/>
</dbReference>
<comment type="similarity">
    <text evidence="7">Belongs to the gamma-glutamyl phosphate reductase family.</text>
</comment>
<dbReference type="PANTHER" id="PTHR11063">
    <property type="entry name" value="GLUTAMATE SEMIALDEHYDE DEHYDROGENASE"/>
    <property type="match status" value="1"/>
</dbReference>
<sequence length="418" mass="46244">MNSLELKQACLQVKEASKFLGILDTKAKNKALQAIHDALLLHKDAILKANKQDMERADAVYNLSTSMKERLLLSDKKISDMALGVKQVMDLPDPVSQIIGEHTLSNGLEIIKETTPFGVIAMIYESRPNVTVDAAVLCIKSGNACILRGGKEAHYTNEILTIIMQKALESVQIPAQVVYSVLDSSRELIQDILHMRGIIDLVIPRGSKQLIQTVISDSIIPVIETGSGVCHTYIDKEADIEKAEAIIINAKVQKPSVCNAMETLLVHRHIAPLVIEKIFPLLKQHGVELRGDAQIASLYSSIKPATEEDWSTEYNDLILSIKIVDSVEEAVKHIIVYSTHHSECIVSENKDNVAFFMNHIDSACLYHNASTRFTDGFEFGFGAEIGISTQKLHVRGPMGLDSLVTYKYKVFGNGQVRK</sequence>
<keyword evidence="3 7" id="KW-0641">Proline biosynthesis</keyword>
<dbReference type="AlphaFoldDB" id="A0A1B3WD80"/>
<protein>
    <recommendedName>
        <fullName evidence="7">Gamma-glutamyl phosphate reductase</fullName>
        <shortName evidence="7">GPR</shortName>
        <ecNumber evidence="7">1.2.1.41</ecNumber>
    </recommendedName>
    <alternativeName>
        <fullName evidence="7">Glutamate-5-semialdehyde dehydrogenase</fullName>
    </alternativeName>
    <alternativeName>
        <fullName evidence="7">Glutamyl-gamma-semialdehyde dehydrogenase</fullName>
        <shortName evidence="7">GSA dehydrogenase</shortName>
    </alternativeName>
</protein>
<dbReference type="CDD" id="cd07079">
    <property type="entry name" value="ALDH_F18-19_ProA-GPR"/>
    <property type="match status" value="1"/>
</dbReference>
<dbReference type="NCBIfam" id="TIGR00407">
    <property type="entry name" value="proA"/>
    <property type="match status" value="1"/>
</dbReference>
<keyword evidence="5 7" id="KW-0560">Oxidoreductase</keyword>
<dbReference type="GO" id="GO:0005737">
    <property type="term" value="C:cytoplasm"/>
    <property type="evidence" value="ECO:0007669"/>
    <property type="project" value="UniProtKB-SubCell"/>
</dbReference>
<evidence type="ECO:0000313" key="10">
    <source>
        <dbReference type="Proteomes" id="UP000094757"/>
    </source>
</evidence>
<gene>
    <name evidence="7" type="primary">proA</name>
    <name evidence="9" type="ORF">BCB69_02420</name>
</gene>
<dbReference type="HAMAP" id="MF_00412">
    <property type="entry name" value="ProA"/>
    <property type="match status" value="1"/>
</dbReference>
<dbReference type="InterPro" id="IPR016162">
    <property type="entry name" value="Ald_DH_N"/>
</dbReference>
<keyword evidence="7" id="KW-0963">Cytoplasm</keyword>
<evidence type="ECO:0000256" key="7">
    <source>
        <dbReference type="HAMAP-Rule" id="MF_00412"/>
    </source>
</evidence>
<keyword evidence="4 7" id="KW-0521">NADP</keyword>
<dbReference type="PANTHER" id="PTHR11063:SF8">
    <property type="entry name" value="DELTA-1-PYRROLINE-5-CARBOXYLATE SYNTHASE"/>
    <property type="match status" value="1"/>
</dbReference>
<dbReference type="PIRSF" id="PIRSF000151">
    <property type="entry name" value="GPR"/>
    <property type="match status" value="1"/>
</dbReference>
<evidence type="ECO:0000256" key="2">
    <source>
        <dbReference type="ARBA" id="ARBA00022605"/>
    </source>
</evidence>
<comment type="pathway">
    <text evidence="1 7">Amino-acid biosynthesis; L-proline biosynthesis; L-glutamate 5-semialdehyde from L-glutamate: step 2/2.</text>
</comment>
<dbReference type="InterPro" id="IPR016163">
    <property type="entry name" value="Ald_DH_C"/>
</dbReference>
<dbReference type="GO" id="GO:0055129">
    <property type="term" value="P:L-proline biosynthetic process"/>
    <property type="evidence" value="ECO:0007669"/>
    <property type="project" value="UniProtKB-UniRule"/>
</dbReference>
<organism evidence="9 10">
    <name type="scientific">Dialister pneumosintes</name>
    <dbReference type="NCBI Taxonomy" id="39950"/>
    <lineage>
        <taxon>Bacteria</taxon>
        <taxon>Bacillati</taxon>
        <taxon>Bacillota</taxon>
        <taxon>Negativicutes</taxon>
        <taxon>Veillonellales</taxon>
        <taxon>Veillonellaceae</taxon>
        <taxon>Dialister</taxon>
    </lineage>
</organism>
<dbReference type="GO" id="GO:0050661">
    <property type="term" value="F:NADP binding"/>
    <property type="evidence" value="ECO:0007669"/>
    <property type="project" value="InterPro"/>
</dbReference>
<evidence type="ECO:0000256" key="3">
    <source>
        <dbReference type="ARBA" id="ARBA00022650"/>
    </source>
</evidence>
<evidence type="ECO:0000259" key="8">
    <source>
        <dbReference type="Pfam" id="PF00171"/>
    </source>
</evidence>